<evidence type="ECO:0000256" key="5">
    <source>
        <dbReference type="ARBA" id="ARBA00011558"/>
    </source>
</evidence>
<dbReference type="OrthoDB" id="9809280at2"/>
<keyword evidence="13" id="KW-0479">Metal-binding</keyword>
<keyword evidence="15 18" id="KW-1133">Transmembrane helix</keyword>
<keyword evidence="9" id="KW-0997">Cell inner membrane</keyword>
<dbReference type="GO" id="GO:0009055">
    <property type="term" value="F:electron transfer activity"/>
    <property type="evidence" value="ECO:0007669"/>
    <property type="project" value="TreeGrafter"/>
</dbReference>
<evidence type="ECO:0000256" key="17">
    <source>
        <dbReference type="ARBA" id="ARBA00023136"/>
    </source>
</evidence>
<dbReference type="InterPro" id="IPR014312">
    <property type="entry name" value="Succ_DH_anchor"/>
</dbReference>
<gene>
    <name evidence="19" type="ORF">SAMN04488071_1912</name>
</gene>
<dbReference type="Gene3D" id="1.20.1300.10">
    <property type="entry name" value="Fumarate reductase/succinate dehydrogenase, transmembrane subunit"/>
    <property type="match status" value="1"/>
</dbReference>
<dbReference type="GO" id="GO:0046872">
    <property type="term" value="F:metal ion binding"/>
    <property type="evidence" value="ECO:0007669"/>
    <property type="project" value="UniProtKB-KW"/>
</dbReference>
<protein>
    <recommendedName>
        <fullName evidence="6">Succinate dehydrogenase hydrophobic membrane anchor subunit</fullName>
    </recommendedName>
</protein>
<organism evidence="19 20">
    <name type="scientific">Kordiimonas lacus</name>
    <dbReference type="NCBI Taxonomy" id="637679"/>
    <lineage>
        <taxon>Bacteria</taxon>
        <taxon>Pseudomonadati</taxon>
        <taxon>Pseudomonadota</taxon>
        <taxon>Alphaproteobacteria</taxon>
        <taxon>Kordiimonadales</taxon>
        <taxon>Kordiimonadaceae</taxon>
        <taxon>Kordiimonas</taxon>
    </lineage>
</organism>
<evidence type="ECO:0000313" key="19">
    <source>
        <dbReference type="EMBL" id="SDE04860.1"/>
    </source>
</evidence>
<keyword evidence="10" id="KW-0816">Tricarboxylic acid cycle</keyword>
<evidence type="ECO:0000256" key="14">
    <source>
        <dbReference type="ARBA" id="ARBA00022982"/>
    </source>
</evidence>
<dbReference type="InterPro" id="IPR000701">
    <property type="entry name" value="SuccDH_FuR_B_TM-su"/>
</dbReference>
<dbReference type="AlphaFoldDB" id="A0A1G6ZQN6"/>
<name>A0A1G6ZQN6_9PROT</name>
<keyword evidence="11" id="KW-0349">Heme</keyword>
<comment type="pathway">
    <text evidence="4">Carbohydrate metabolism; tricarboxylic acid cycle.</text>
</comment>
<dbReference type="InterPro" id="IPR034804">
    <property type="entry name" value="SQR/QFR_C/D"/>
</dbReference>
<evidence type="ECO:0000256" key="15">
    <source>
        <dbReference type="ARBA" id="ARBA00022989"/>
    </source>
</evidence>
<sequence>MADMKTPLAKVHGLGSAKDGTHHWMVQRMTALANIPLVIFMVVSFVGNAGKGHAEWVAWLKQPLVSVLVILFLANFVYHMRLGLQVVVEDYVHDKGTKIATMVLITFACVLIAALSIFSVLRIAFGG</sequence>
<dbReference type="GO" id="GO:0006099">
    <property type="term" value="P:tricarboxylic acid cycle"/>
    <property type="evidence" value="ECO:0007669"/>
    <property type="project" value="UniProtKB-UniPathway"/>
</dbReference>
<keyword evidence="8" id="KW-1003">Cell membrane</keyword>
<evidence type="ECO:0000256" key="7">
    <source>
        <dbReference type="ARBA" id="ARBA00022448"/>
    </source>
</evidence>
<keyword evidence="12 18" id="KW-0812">Transmembrane</keyword>
<dbReference type="Proteomes" id="UP000183685">
    <property type="component" value="Unassembled WGS sequence"/>
</dbReference>
<evidence type="ECO:0000256" key="3">
    <source>
        <dbReference type="ARBA" id="ARBA00004429"/>
    </source>
</evidence>
<dbReference type="PANTHER" id="PTHR38689:SF1">
    <property type="entry name" value="SUCCINATE DEHYDROGENASE HYDROPHOBIC MEMBRANE ANCHOR SUBUNIT"/>
    <property type="match status" value="1"/>
</dbReference>
<evidence type="ECO:0000256" key="10">
    <source>
        <dbReference type="ARBA" id="ARBA00022532"/>
    </source>
</evidence>
<dbReference type="EMBL" id="FNAK01000004">
    <property type="protein sequence ID" value="SDE04860.1"/>
    <property type="molecule type" value="Genomic_DNA"/>
</dbReference>
<feature type="transmembrane region" description="Helical" evidence="18">
    <location>
        <begin position="99"/>
        <end position="125"/>
    </location>
</feature>
<dbReference type="STRING" id="637679.GCA_001550055_01944"/>
<evidence type="ECO:0000256" key="2">
    <source>
        <dbReference type="ARBA" id="ARBA00004050"/>
    </source>
</evidence>
<keyword evidence="16" id="KW-0408">Iron</keyword>
<evidence type="ECO:0000313" key="20">
    <source>
        <dbReference type="Proteomes" id="UP000183685"/>
    </source>
</evidence>
<reference evidence="19 20" key="1">
    <citation type="submission" date="2016-10" db="EMBL/GenBank/DDBJ databases">
        <authorList>
            <person name="de Groot N.N."/>
        </authorList>
    </citation>
    <scope>NUCLEOTIDE SEQUENCE [LARGE SCALE GENOMIC DNA]</scope>
    <source>
        <strain evidence="19 20">CGMCC 1.9109</strain>
    </source>
</reference>
<dbReference type="UniPathway" id="UPA00223"/>
<dbReference type="CDD" id="cd03495">
    <property type="entry name" value="SQR_TypeC_SdhD_like"/>
    <property type="match status" value="1"/>
</dbReference>
<accession>A0A1G6ZQN6</accession>
<dbReference type="RefSeq" id="WP_068304373.1">
    <property type="nucleotide sequence ID" value="NZ_FNAK01000004.1"/>
</dbReference>
<feature type="transmembrane region" description="Helical" evidence="18">
    <location>
        <begin position="56"/>
        <end position="78"/>
    </location>
</feature>
<evidence type="ECO:0000256" key="13">
    <source>
        <dbReference type="ARBA" id="ARBA00022723"/>
    </source>
</evidence>
<dbReference type="NCBIfam" id="TIGR02968">
    <property type="entry name" value="succ_dehyd_anc"/>
    <property type="match status" value="1"/>
</dbReference>
<dbReference type="GO" id="GO:0005886">
    <property type="term" value="C:plasma membrane"/>
    <property type="evidence" value="ECO:0007669"/>
    <property type="project" value="UniProtKB-SubCell"/>
</dbReference>
<feature type="transmembrane region" description="Helical" evidence="18">
    <location>
        <begin position="31"/>
        <end position="50"/>
    </location>
</feature>
<comment type="function">
    <text evidence="2">Membrane-anchoring subunit of succinate dehydrogenase (SDH).</text>
</comment>
<dbReference type="Pfam" id="PF01127">
    <property type="entry name" value="Sdh_cyt"/>
    <property type="match status" value="1"/>
</dbReference>
<evidence type="ECO:0000256" key="18">
    <source>
        <dbReference type="SAM" id="Phobius"/>
    </source>
</evidence>
<evidence type="ECO:0000256" key="6">
    <source>
        <dbReference type="ARBA" id="ARBA00019425"/>
    </source>
</evidence>
<keyword evidence="7" id="KW-0813">Transport</keyword>
<evidence type="ECO:0000256" key="1">
    <source>
        <dbReference type="ARBA" id="ARBA00001971"/>
    </source>
</evidence>
<dbReference type="SUPFAM" id="SSF81343">
    <property type="entry name" value="Fumarate reductase respiratory complex transmembrane subunits"/>
    <property type="match status" value="1"/>
</dbReference>
<comment type="subcellular location">
    <subcellularLocation>
        <location evidence="3">Cell inner membrane</location>
        <topology evidence="3">Multi-pass membrane protein</topology>
    </subcellularLocation>
</comment>
<comment type="subunit">
    <text evidence="5">Part of an enzyme complex containing four subunits: a flavoprotein, an iron-sulfur protein, plus two membrane-anchoring proteins, SdhC and SdhD.</text>
</comment>
<evidence type="ECO:0000256" key="12">
    <source>
        <dbReference type="ARBA" id="ARBA00022692"/>
    </source>
</evidence>
<evidence type="ECO:0000256" key="16">
    <source>
        <dbReference type="ARBA" id="ARBA00023004"/>
    </source>
</evidence>
<dbReference type="GO" id="GO:0017004">
    <property type="term" value="P:cytochrome complex assembly"/>
    <property type="evidence" value="ECO:0007669"/>
    <property type="project" value="TreeGrafter"/>
</dbReference>
<keyword evidence="20" id="KW-1185">Reference proteome</keyword>
<evidence type="ECO:0000256" key="11">
    <source>
        <dbReference type="ARBA" id="ARBA00022617"/>
    </source>
</evidence>
<evidence type="ECO:0000256" key="9">
    <source>
        <dbReference type="ARBA" id="ARBA00022519"/>
    </source>
</evidence>
<keyword evidence="14" id="KW-0249">Electron transport</keyword>
<evidence type="ECO:0000256" key="8">
    <source>
        <dbReference type="ARBA" id="ARBA00022475"/>
    </source>
</evidence>
<evidence type="ECO:0000256" key="4">
    <source>
        <dbReference type="ARBA" id="ARBA00005163"/>
    </source>
</evidence>
<proteinExistence type="predicted"/>
<dbReference type="PANTHER" id="PTHR38689">
    <property type="entry name" value="SUCCINATE DEHYDROGENASE HYDROPHOBIC MEMBRANE ANCHOR SUBUNIT"/>
    <property type="match status" value="1"/>
</dbReference>
<keyword evidence="17 18" id="KW-0472">Membrane</keyword>
<comment type="cofactor">
    <cofactor evidence="1">
        <name>heme</name>
        <dbReference type="ChEBI" id="CHEBI:30413"/>
    </cofactor>
</comment>
<dbReference type="GO" id="GO:0020037">
    <property type="term" value="F:heme binding"/>
    <property type="evidence" value="ECO:0007669"/>
    <property type="project" value="InterPro"/>
</dbReference>